<dbReference type="AlphaFoldDB" id="A0A6A6NKW1"/>
<evidence type="ECO:0000313" key="2">
    <source>
        <dbReference type="EMBL" id="KAF2452279.1"/>
    </source>
</evidence>
<feature type="compositionally biased region" description="Basic residues" evidence="1">
    <location>
        <begin position="94"/>
        <end position="106"/>
    </location>
</feature>
<feature type="compositionally biased region" description="Basic and acidic residues" evidence="1">
    <location>
        <begin position="153"/>
        <end position="164"/>
    </location>
</feature>
<feature type="compositionally biased region" description="Basic and acidic residues" evidence="1">
    <location>
        <begin position="80"/>
        <end position="90"/>
    </location>
</feature>
<protein>
    <submittedName>
        <fullName evidence="2">Uncharacterized protein</fullName>
    </submittedName>
</protein>
<evidence type="ECO:0000256" key="1">
    <source>
        <dbReference type="SAM" id="MobiDB-lite"/>
    </source>
</evidence>
<feature type="region of interest" description="Disordered" evidence="1">
    <location>
        <begin position="1"/>
        <end position="172"/>
    </location>
</feature>
<keyword evidence="3" id="KW-1185">Reference proteome</keyword>
<dbReference type="EMBL" id="MU001714">
    <property type="protein sequence ID" value="KAF2452279.1"/>
    <property type="molecule type" value="Genomic_DNA"/>
</dbReference>
<feature type="compositionally biased region" description="Basic residues" evidence="1">
    <location>
        <begin position="1"/>
        <end position="10"/>
    </location>
</feature>
<organism evidence="2 3">
    <name type="scientific">Lineolata rhizophorae</name>
    <dbReference type="NCBI Taxonomy" id="578093"/>
    <lineage>
        <taxon>Eukaryota</taxon>
        <taxon>Fungi</taxon>
        <taxon>Dikarya</taxon>
        <taxon>Ascomycota</taxon>
        <taxon>Pezizomycotina</taxon>
        <taxon>Dothideomycetes</taxon>
        <taxon>Dothideomycetes incertae sedis</taxon>
        <taxon>Lineolatales</taxon>
        <taxon>Lineolataceae</taxon>
        <taxon>Lineolata</taxon>
    </lineage>
</organism>
<accession>A0A6A6NKW1</accession>
<gene>
    <name evidence="2" type="ORF">BDY21DRAFT_359690</name>
</gene>
<dbReference type="Proteomes" id="UP000799766">
    <property type="component" value="Unassembled WGS sequence"/>
</dbReference>
<proteinExistence type="predicted"/>
<sequence length="172" mass="18380">MARRAGRRASARGVGGGRRSKRRARYVRAADVILGFPPAAGSPPGTPLRGEPQPASPTPSLRAHGHGDRSRSRGAGGAGRIEEGREERASPVRTKARRRDSIRHATRHGEEPVPPGGAGRVGRSVRREKGRTAPGGRGKSARHGQESIAYYVLRKEEHMARRGPQDGGELTA</sequence>
<reference evidence="2" key="1">
    <citation type="journal article" date="2020" name="Stud. Mycol.">
        <title>101 Dothideomycetes genomes: a test case for predicting lifestyles and emergence of pathogens.</title>
        <authorList>
            <person name="Haridas S."/>
            <person name="Albert R."/>
            <person name="Binder M."/>
            <person name="Bloem J."/>
            <person name="Labutti K."/>
            <person name="Salamov A."/>
            <person name="Andreopoulos B."/>
            <person name="Baker S."/>
            <person name="Barry K."/>
            <person name="Bills G."/>
            <person name="Bluhm B."/>
            <person name="Cannon C."/>
            <person name="Castanera R."/>
            <person name="Culley D."/>
            <person name="Daum C."/>
            <person name="Ezra D."/>
            <person name="Gonzalez J."/>
            <person name="Henrissat B."/>
            <person name="Kuo A."/>
            <person name="Liang C."/>
            <person name="Lipzen A."/>
            <person name="Lutzoni F."/>
            <person name="Magnuson J."/>
            <person name="Mondo S."/>
            <person name="Nolan M."/>
            <person name="Ohm R."/>
            <person name="Pangilinan J."/>
            <person name="Park H.-J."/>
            <person name="Ramirez L."/>
            <person name="Alfaro M."/>
            <person name="Sun H."/>
            <person name="Tritt A."/>
            <person name="Yoshinaga Y."/>
            <person name="Zwiers L.-H."/>
            <person name="Turgeon B."/>
            <person name="Goodwin S."/>
            <person name="Spatafora J."/>
            <person name="Crous P."/>
            <person name="Grigoriev I."/>
        </authorList>
    </citation>
    <scope>NUCLEOTIDE SEQUENCE</scope>
    <source>
        <strain evidence="2">ATCC 16933</strain>
    </source>
</reference>
<name>A0A6A6NKW1_9PEZI</name>
<evidence type="ECO:0000313" key="3">
    <source>
        <dbReference type="Proteomes" id="UP000799766"/>
    </source>
</evidence>